<dbReference type="RefSeq" id="WP_169098412.1">
    <property type="nucleotide sequence ID" value="NZ_JABBVZ010000019.1"/>
</dbReference>
<dbReference type="Gene3D" id="1.20.120.530">
    <property type="entry name" value="GntR ligand-binding domain-like"/>
    <property type="match status" value="1"/>
</dbReference>
<evidence type="ECO:0000313" key="5">
    <source>
        <dbReference type="EMBL" id="NMP22273.1"/>
    </source>
</evidence>
<evidence type="ECO:0000313" key="6">
    <source>
        <dbReference type="Proteomes" id="UP000533476"/>
    </source>
</evidence>
<reference evidence="5 6" key="1">
    <citation type="submission" date="2020-04" db="EMBL/GenBank/DDBJ databases">
        <authorList>
            <person name="Zhang R."/>
            <person name="Schippers A."/>
        </authorList>
    </citation>
    <scope>NUCLEOTIDE SEQUENCE [LARGE SCALE GENOMIC DNA]</scope>
    <source>
        <strain evidence="5 6">DSM 109850</strain>
    </source>
</reference>
<dbReference type="AlphaFoldDB" id="A0A7Y0L396"/>
<dbReference type="SUPFAM" id="SSF48008">
    <property type="entry name" value="GntR ligand-binding domain-like"/>
    <property type="match status" value="1"/>
</dbReference>
<feature type="domain" description="GntR C-terminal" evidence="4">
    <location>
        <begin position="3"/>
        <end position="32"/>
    </location>
</feature>
<keyword evidence="2" id="KW-0238">DNA-binding</keyword>
<evidence type="ECO:0000259" key="4">
    <source>
        <dbReference type="Pfam" id="PF07729"/>
    </source>
</evidence>
<proteinExistence type="predicted"/>
<organism evidence="5 6">
    <name type="scientific">Sulfobacillus harzensis</name>
    <dbReference type="NCBI Taxonomy" id="2729629"/>
    <lineage>
        <taxon>Bacteria</taxon>
        <taxon>Bacillati</taxon>
        <taxon>Bacillota</taxon>
        <taxon>Clostridia</taxon>
        <taxon>Eubacteriales</taxon>
        <taxon>Clostridiales Family XVII. Incertae Sedis</taxon>
        <taxon>Sulfobacillus</taxon>
    </lineage>
</organism>
<gene>
    <name evidence="5" type="ORF">HIJ39_07890</name>
</gene>
<name>A0A7Y0L396_9FIRM</name>
<evidence type="ECO:0000256" key="1">
    <source>
        <dbReference type="ARBA" id="ARBA00023015"/>
    </source>
</evidence>
<sequence>MSEGCIEHSVIIEALRARDANAARQAISQHSDN</sequence>
<comment type="caution">
    <text evidence="5">The sequence shown here is derived from an EMBL/GenBank/DDBJ whole genome shotgun (WGS) entry which is preliminary data.</text>
</comment>
<dbReference type="Proteomes" id="UP000533476">
    <property type="component" value="Unassembled WGS sequence"/>
</dbReference>
<dbReference type="InterPro" id="IPR008920">
    <property type="entry name" value="TF_FadR/GntR_C"/>
</dbReference>
<dbReference type="GO" id="GO:0003677">
    <property type="term" value="F:DNA binding"/>
    <property type="evidence" value="ECO:0007669"/>
    <property type="project" value="UniProtKB-KW"/>
</dbReference>
<protein>
    <submittedName>
        <fullName evidence="5">FCD domain-containing protein</fullName>
    </submittedName>
</protein>
<keyword evidence="1" id="KW-0805">Transcription regulation</keyword>
<dbReference type="EMBL" id="JABBVZ010000019">
    <property type="protein sequence ID" value="NMP22273.1"/>
    <property type="molecule type" value="Genomic_DNA"/>
</dbReference>
<keyword evidence="3" id="KW-0804">Transcription</keyword>
<evidence type="ECO:0000256" key="2">
    <source>
        <dbReference type="ARBA" id="ARBA00023125"/>
    </source>
</evidence>
<dbReference type="Pfam" id="PF07729">
    <property type="entry name" value="FCD"/>
    <property type="match status" value="1"/>
</dbReference>
<accession>A0A7Y0L396</accession>
<keyword evidence="6" id="KW-1185">Reference proteome</keyword>
<evidence type="ECO:0000256" key="3">
    <source>
        <dbReference type="ARBA" id="ARBA00023163"/>
    </source>
</evidence>
<dbReference type="InterPro" id="IPR011711">
    <property type="entry name" value="GntR_C"/>
</dbReference>